<dbReference type="KEGG" id="shal:SHALO_2157"/>
<dbReference type="SUPFAM" id="SSF101874">
    <property type="entry name" value="YceI-like"/>
    <property type="match status" value="1"/>
</dbReference>
<dbReference type="Proteomes" id="UP000094609">
    <property type="component" value="Chromosome"/>
</dbReference>
<dbReference type="EMBL" id="CP017111">
    <property type="protein sequence ID" value="AOO65919.1"/>
    <property type="molecule type" value="Genomic_DNA"/>
</dbReference>
<evidence type="ECO:0000313" key="4">
    <source>
        <dbReference type="Proteomes" id="UP000094609"/>
    </source>
</evidence>
<feature type="signal peptide" evidence="1">
    <location>
        <begin position="1"/>
        <end position="20"/>
    </location>
</feature>
<evidence type="ECO:0000313" key="3">
    <source>
        <dbReference type="EMBL" id="AOO65919.1"/>
    </source>
</evidence>
<accession>A0A1D7TLP4</accession>
<protein>
    <submittedName>
        <fullName evidence="3">YceI family protein</fullName>
    </submittedName>
</protein>
<evidence type="ECO:0000259" key="2">
    <source>
        <dbReference type="SMART" id="SM00867"/>
    </source>
</evidence>
<feature type="domain" description="Lipid/polyisoprenoid-binding YceI-like" evidence="2">
    <location>
        <begin position="22"/>
        <end position="186"/>
    </location>
</feature>
<evidence type="ECO:0000256" key="1">
    <source>
        <dbReference type="SAM" id="SignalP"/>
    </source>
</evidence>
<proteinExistence type="predicted"/>
<organism evidence="3 4">
    <name type="scientific">Sulfurospirillum halorespirans DSM 13726</name>
    <dbReference type="NCBI Taxonomy" id="1193502"/>
    <lineage>
        <taxon>Bacteria</taxon>
        <taxon>Pseudomonadati</taxon>
        <taxon>Campylobacterota</taxon>
        <taxon>Epsilonproteobacteria</taxon>
        <taxon>Campylobacterales</taxon>
        <taxon>Sulfurospirillaceae</taxon>
        <taxon>Sulfurospirillum</taxon>
    </lineage>
</organism>
<feature type="chain" id="PRO_5009099546" evidence="1">
    <location>
        <begin position="21"/>
        <end position="188"/>
    </location>
</feature>
<dbReference type="PANTHER" id="PTHR34406:SF1">
    <property type="entry name" value="PROTEIN YCEI"/>
    <property type="match status" value="1"/>
</dbReference>
<dbReference type="PATRIC" id="fig|1193502.14.peg.2186"/>
<dbReference type="Pfam" id="PF04264">
    <property type="entry name" value="YceI"/>
    <property type="match status" value="1"/>
</dbReference>
<name>A0A1D7TLP4_9BACT</name>
<dbReference type="SMART" id="SM00867">
    <property type="entry name" value="YceI"/>
    <property type="match status" value="1"/>
</dbReference>
<keyword evidence="1" id="KW-0732">Signal</keyword>
<dbReference type="InterPro" id="IPR036761">
    <property type="entry name" value="TTHA0802/YceI-like_sf"/>
</dbReference>
<dbReference type="RefSeq" id="WP_069478538.1">
    <property type="nucleotide sequence ID" value="NZ_CP017111.1"/>
</dbReference>
<gene>
    <name evidence="3" type="ORF">SHALO_2157</name>
</gene>
<dbReference type="Gene3D" id="2.40.128.110">
    <property type="entry name" value="Lipid/polyisoprenoid-binding, YceI-like"/>
    <property type="match status" value="1"/>
</dbReference>
<dbReference type="PANTHER" id="PTHR34406">
    <property type="entry name" value="PROTEIN YCEI"/>
    <property type="match status" value="1"/>
</dbReference>
<sequence>MKHLLRLLMATTLLLSFAQAKEFIIDNAHSNIGFSIKHMMISNVKGNFNAYTADIDFDAEKKVFNKLGAKIEAASIDTGITKRDDHLRSADFFDVEKFKTIDFVMTSMKDGKVHGNITIHGITKDVVLESKIHGVIKDFQGHQRVGFTLEGKLNRKDFGLVWNKILEGGGLTVDDTVNLTIEVEAIEL</sequence>
<dbReference type="InterPro" id="IPR007372">
    <property type="entry name" value="Lipid/polyisoprenoid-bd_YceI"/>
</dbReference>
<dbReference type="STRING" id="1193502.SHALO_2157"/>
<keyword evidence="4" id="KW-1185">Reference proteome</keyword>
<reference evidence="4" key="1">
    <citation type="submission" date="2016-08" db="EMBL/GenBank/DDBJ databases">
        <title>Complete genome sequence of the organohalide-respiring Epsilonproteobacterium Sulfurospirillum halorespirans.</title>
        <authorList>
            <person name="Goris T."/>
            <person name="Zimmermann J."/>
            <person name="Schenz B."/>
            <person name="Lemos M."/>
            <person name="Hackermueller J."/>
            <person name="Diekert G."/>
        </authorList>
    </citation>
    <scope>NUCLEOTIDE SEQUENCE [LARGE SCALE GENOMIC DNA]</scope>
    <source>
        <strain>DSM 13726</strain>
        <strain evidence="4">PCE-M2</strain>
    </source>
</reference>
<dbReference type="AlphaFoldDB" id="A0A1D7TLP4"/>